<feature type="region of interest" description="Disordered" evidence="3">
    <location>
        <begin position="1343"/>
        <end position="1367"/>
    </location>
</feature>
<feature type="region of interest" description="Disordered" evidence="3">
    <location>
        <begin position="1644"/>
        <end position="1665"/>
    </location>
</feature>
<dbReference type="CDD" id="cd09034">
    <property type="entry name" value="BRO1_Alix_like"/>
    <property type="match status" value="1"/>
</dbReference>
<dbReference type="PROSITE" id="PS51180">
    <property type="entry name" value="BRO1"/>
    <property type="match status" value="1"/>
</dbReference>
<accession>A0A504XEV6</accession>
<evidence type="ECO:0000256" key="1">
    <source>
        <dbReference type="ARBA" id="ARBA00006224"/>
    </source>
</evidence>
<feature type="compositionally biased region" description="Low complexity" evidence="3">
    <location>
        <begin position="1221"/>
        <end position="1230"/>
    </location>
</feature>
<feature type="compositionally biased region" description="Basic and acidic residues" evidence="3">
    <location>
        <begin position="1830"/>
        <end position="1839"/>
    </location>
</feature>
<feature type="region of interest" description="Disordered" evidence="3">
    <location>
        <begin position="1141"/>
        <end position="1170"/>
    </location>
</feature>
<sequence length="3422" mass="373167">MSGSEALNHTPDRFIFLPFRLGEKDVPDWSLCSRYIATYHSSNNTTSVDDAIKSMAAYHNTIVKTCTLHESKRTPNESFIKHTLLRYCRLVGQAQAHLPLHSGHVSKNLKFVWCDSFDESTKYESTNSNSELVSCVYNLAASYVYVAATQAHTGSMDEVKEAYKHFQNAAGYYEMVTSMLDRLPPDQLTKGDMKRDSLAMLTRLCLAQAHHCGYLKAEETMKGKHDMLSKIAAEAAKQYEDVLSSFKTSVWLTKRTANAKEVEAHLGADVCIFKARAHLHLGVKNAEEGEMGVAIAHYRKAKAHLMKLPRMTTQSLTVWVNSIVTSANTAEDKAERANTSVYFARIPKEVPEPEGLPRALGIATEHPSFVRFVSTRGEDPFFGIVPAHIAKTVSTWREKQRNLVNVCTAAAAHARKSTQTKLQTLGVVAAIQAMSGEFEGRGRVPEPLRSSILKLREENKSQSGATYSVTDILMSNVNTCSEMYQVADSKLKEVSAELEKDKMTDRRYVEAYGEKMWRAVHPAADQTPDYCAISAAISEHEKGLQQWLVTPFNEAKKTLEENMRNIARLDWPIADLDALMPFVETKEARQQSGKVMELVAKLKELVEAKVRIESEQAAEEKVLHDKLESDDVVFGISSVESTQRDTILEKASKDISDVIEKVNEKVRQERELVPKAEELMEQIGTLQSTDPISAEIQKVSNGLENACSIYQELMKDFASMVQYGSKAVDEIEATLRNAKSYTMSRELQAQEVQSRLDEQIAAKMSQMQDAESQIAESRRRQEILQQQIASLEQQVTQQPAYQYPPAPLHQQLPQPPQQPYQPLYQPPPQQHEYHRMAPAPSAAYQYPPPVMQQPPLQQEPPLPPSYDQLSSMASVPNSAVEATLFQLLFPVHVTPATRVAVGDVIAVKTLSDNSPERIAGALAVSSPSVSERIRAWETVPHGRAARSFRRTERTEFHNPDDPTLLHTVHAQQRHGASAAKGSRARHSGAVGPDRSTDASAGPNTVPFSMRLREVERRFQEQMKVHRGLTAASRQVDVLERSVQLFQAERRTRAFAHALAERQDAIWARVWPGGSLPKTEDTVATVHRQTAASSRAAPMPAARRGDSSATPSTSSAISPPPPASPTGFLLKDILDTYSKPRELREASGSGRSAAAAAPAASKATKAPKGVPLALAREARRTAAGVEIIRPEKTPKPYTVIRYVEARSKHASATHDAVDRQGTSASSAVTPATSAAVSAAYSKNVARGEVKGDSSQAFSSVVSEVNEAGEVGGGKASDQSSASVADEAAPMNDTYDADTFDSHVSSGTAADASMSSAKSSAVSSMIPTEEATPSSLAQSITSEEIESAAAGRPLRCNRRDGNKSSGVSVADDARAAPFAETLQTFLDACRCVSAASARLLQSPYIRESSHDAGQHRQNTPKPAKKDAPRSAQKAVEDAVSCVTADAATGADVSPPAWRDALHRQLRNIRRLQRFREHLLRHLKRIDVQRQTHCKATRLLRETQALAKVRRKLLSGSRVGGEASLGSMLRHVKGVSTGTGGRRGPRRGGGAHGHGAPRQQHSLPSWLRMSVVSDADTISEVVLTDMNSSVGDGIISADSSVVEEEMQYGSNQSETFVSGSIIQEEVASWDGASGHSDVASGGTVLTEVSRSHEGDGDPSYGSDSFEAASNSDAAGRSAWIARSGMVAEVRLDEIEEELADRLAEISSDAISEGSSIPSEVEELVDLLPSSLIPSEIEDDDASPQGSSAATMDSYIATDMSSSAAVLQGQQRRMYVAANGSTAWYAAAGEGAAGGVSGALTDHKAYIRDSPGSSVYSVPEDADVDTSMPQSTDVRSEGARDSLPRTSGRVADLDAAASLAAANEKRIYGRPSPTPSAKGDGSSSSSEDALTMLEVDMTLTKGRRHHALRCASDVPTFEQLYSPSMPPLDEGPLTGSGNASTTSSAGSGRSSKPDRRKGGSAHSVGIGWSNTAVSSLHERGAAHLVHHPTARMEAGTQAEMRAVGSHPTAICGASRMRATYPTKDYVAQSAWKARQLHLLRQLRSPIVDDSEGTAKNSAEATDSPSRAFEQRHRPPKDKADAVLDAAEAVALEEWAQHWGVVESLLQTRFSASSCIGTGEPPSSSQVRGRACLAIADLSNRATADTSSDHEERVNFLDDDCGRNALQLAARGSTIVATLQRLAAHIPAEFTAPSGTPYARLIFDFRYFKHQDQIEKSIADSAELLVLDKEFYDTHMELLEKFMSLFRGIYGYVTELNRYVREIQDGQYVAQTLDTVLESLDGRQLLCELYHLYGVMLLLMDHKIGGLVRERIIVSYVRYRGSGEAHTVEVAELCRATSQGAGGTAAIAGSPVKRAPVSPRAAAGSGTGISNYPIDYFERVPVQKGVVARLLACIRSDDIYRMSSHYPNPDHRSAAMALQGGIAFVLLFFCGDVLVQQLPVMKELVEKHFADNWVVHYYGGYTADLSVAWAAFPAARAALQRTLESHSVTYHLQRMRGALARSTERVQAVLEEGMLTENYVLDNVHASLLPIITESNVVLRWFVLQGVCSASASSPPASPVCGDPDEASLRAAASAAGQAVRASFENDELLTLLLATAQLERHVHSRFAVVLQEKTARWTGARRQAVSRVQKLSHFFSEDNLLDTSVHDAELERWFAEVGARIANLHMKRQSAKATRRKLQRLVAALENIQEFAQVNQQLQVLQYVRETCADLHQMLHYLNAERRVLGRLATVTDFSYAWELLSAHGYLVRELQARIRRQPVVAAHMQALFAKLSSLLHLPCIRIDEGIAVTAASVLGVDVRLERALQFTSTFYSEEVVSFLRSVLQVIPTSIFEVLNKVMYLLTNALRECPSKLQRDEWKHWSQLETREQLCACTADIARYAAGLLAMEETTVGVVRVNPHRLLEDGIRKELVEHITRELHAGIWFDRSKPSTVEDLDKELVQLGARLRGVRNSFEYIQDFVNVHGLKIWMEEFQRIVRFTLQMECNAFWPKKVYPWSSPYQSASITIPYFAPASPKDAYSFLGHLVQHLLYLTDPRESIYFPAYGAWFTRRRLCECVGPRLFSRVADAVDCTGLACLDELLSSIAAKDMQLLVQRLAESVASLESAQRGAAQEVWARCMPTSGTPEKDAFLKDYDQLASILEASPAAQEVGVVAMRLGRIALIRQLIAHQLRSDSKQDSSALVACVQAVNNAVVATLDSHLAKDPFEARAAGPSRSCAEVSEGLVCGTAPLLRSVGLTDPFATVYDVADGGGGVSPSGDNTTGEFSFGAPPPAAATAGSGAARPVAVPTKLPLPLFVLPLCVVVLLHVQKCTYSPRFDSCIPAGKEDDVDPTMLAVGVVTLLQQFPLEATRLLLQLLAQVVRVSIIARTPTPKGKGKGAAPPLVCRCADALTMWIEVLQGYLPRYPEKERSHGVPPSVPDRFAQSV</sequence>
<feature type="compositionally biased region" description="Low complexity" evidence="3">
    <location>
        <begin position="1145"/>
        <end position="1170"/>
    </location>
</feature>
<feature type="region of interest" description="Disordered" evidence="3">
    <location>
        <begin position="3403"/>
        <end position="3422"/>
    </location>
</feature>
<dbReference type="GO" id="GO:0030041">
    <property type="term" value="P:actin filament polymerization"/>
    <property type="evidence" value="ECO:0007669"/>
    <property type="project" value="TreeGrafter"/>
</dbReference>
<feature type="compositionally biased region" description="Low complexity" evidence="3">
    <location>
        <begin position="1090"/>
        <end position="1116"/>
    </location>
</feature>
<dbReference type="SUPFAM" id="SSF81995">
    <property type="entry name" value="beta-sandwich domain of Sec23/24"/>
    <property type="match status" value="1"/>
</dbReference>
<dbReference type="Gene3D" id="1.25.40.280">
    <property type="entry name" value="alix/aip1 like domains"/>
    <property type="match status" value="1"/>
</dbReference>
<dbReference type="Pfam" id="PF13949">
    <property type="entry name" value="ALIX_LYPXL_bnd"/>
    <property type="match status" value="1"/>
</dbReference>
<evidence type="ECO:0000313" key="5">
    <source>
        <dbReference type="EMBL" id="TPP47486.1"/>
    </source>
</evidence>
<evidence type="ECO:0000313" key="6">
    <source>
        <dbReference type="Proteomes" id="UP000318447"/>
    </source>
</evidence>
<dbReference type="VEuPathDB" id="TriTrypDB:LdBPK_271560.1"/>
<dbReference type="GO" id="GO:0140285">
    <property type="term" value="P:endosome fission"/>
    <property type="evidence" value="ECO:0007669"/>
    <property type="project" value="TreeGrafter"/>
</dbReference>
<dbReference type="InterPro" id="IPR025304">
    <property type="entry name" value="ALIX_V_dom"/>
</dbReference>
<dbReference type="GO" id="GO:0051125">
    <property type="term" value="P:regulation of actin nucleation"/>
    <property type="evidence" value="ECO:0007669"/>
    <property type="project" value="TreeGrafter"/>
</dbReference>
<feature type="compositionally biased region" description="Polar residues" evidence="3">
    <location>
        <begin position="2049"/>
        <end position="2060"/>
    </location>
</feature>
<dbReference type="SMART" id="SM01041">
    <property type="entry name" value="BRO1"/>
    <property type="match status" value="1"/>
</dbReference>
<gene>
    <name evidence="5" type="ORF">CGC21_30640</name>
</gene>
<feature type="compositionally biased region" description="Basic and acidic residues" evidence="3">
    <location>
        <begin position="2064"/>
        <end position="2075"/>
    </location>
</feature>
<feature type="coiled-coil region" evidence="2">
    <location>
        <begin position="648"/>
        <end position="679"/>
    </location>
</feature>
<dbReference type="VEuPathDB" id="TriTrypDB:LDHU3_27.2370"/>
<comment type="caution">
    <text evidence="5">The sequence shown here is derived from an EMBL/GenBank/DDBJ whole genome shotgun (WGS) entry which is preliminary data.</text>
</comment>
<dbReference type="VEuPathDB" id="TriTrypDB:LdBPK_271550.1"/>
<dbReference type="PANTHER" id="PTHR15691:SF6">
    <property type="entry name" value="WASH COMPLEX SUBUNIT 5"/>
    <property type="match status" value="1"/>
</dbReference>
<dbReference type="VEuPathDB" id="TriTrypDB:LdBPK_271540.1"/>
<feature type="region of interest" description="Disordered" evidence="3">
    <location>
        <begin position="1403"/>
        <end position="1432"/>
    </location>
</feature>
<dbReference type="Pfam" id="PF03097">
    <property type="entry name" value="BRO1"/>
    <property type="match status" value="1"/>
</dbReference>
<dbReference type="InterPro" id="IPR019393">
    <property type="entry name" value="WASH_strumpellin"/>
</dbReference>
<dbReference type="VEuPathDB" id="TriTrypDB:LDHU3_27.2390"/>
<keyword evidence="2" id="KW-0175">Coiled coil</keyword>
<feature type="compositionally biased region" description="Low complexity" evidence="3">
    <location>
        <begin position="1931"/>
        <end position="1946"/>
    </location>
</feature>
<proteinExistence type="inferred from homology"/>
<dbReference type="GO" id="GO:0071203">
    <property type="term" value="C:WASH complex"/>
    <property type="evidence" value="ECO:0007669"/>
    <property type="project" value="InterPro"/>
</dbReference>
<dbReference type="GO" id="GO:0007032">
    <property type="term" value="P:endosome organization"/>
    <property type="evidence" value="ECO:0007669"/>
    <property type="project" value="TreeGrafter"/>
</dbReference>
<feature type="region of interest" description="Disordered" evidence="3">
    <location>
        <begin position="1530"/>
        <end position="1559"/>
    </location>
</feature>
<feature type="region of interest" description="Disordered" evidence="3">
    <location>
        <begin position="1804"/>
        <end position="1847"/>
    </location>
</feature>
<dbReference type="InterPro" id="IPR038499">
    <property type="entry name" value="BRO1_sf"/>
</dbReference>
<dbReference type="GO" id="GO:0005768">
    <property type="term" value="C:endosome"/>
    <property type="evidence" value="ECO:0007669"/>
    <property type="project" value="TreeGrafter"/>
</dbReference>
<dbReference type="Proteomes" id="UP000318447">
    <property type="component" value="Unassembled WGS sequence"/>
</dbReference>
<feature type="compositionally biased region" description="Gly residues" evidence="3">
    <location>
        <begin position="1534"/>
        <end position="1550"/>
    </location>
</feature>
<feature type="region of interest" description="Disordered" evidence="3">
    <location>
        <begin position="1916"/>
        <end position="1962"/>
    </location>
</feature>
<dbReference type="Gene3D" id="1.20.120.560">
    <property type="entry name" value="alix/aip1 in complex with the ypdl late domain"/>
    <property type="match status" value="1"/>
</dbReference>
<dbReference type="VEuPathDB" id="TriTrypDB:LdCL_270022400"/>
<feature type="region of interest" description="Disordered" evidence="3">
    <location>
        <begin position="1082"/>
        <end position="1128"/>
    </location>
</feature>
<dbReference type="VEuPathDB" id="TriTrypDB:LDHU3_27.2380"/>
<dbReference type="VEuPathDB" id="TriTrypDB:LdCL_270022500"/>
<feature type="region of interest" description="Disordered" evidence="3">
    <location>
        <begin position="1210"/>
        <end position="1230"/>
    </location>
</feature>
<evidence type="ECO:0000256" key="3">
    <source>
        <dbReference type="SAM" id="MobiDB-lite"/>
    </source>
</evidence>
<evidence type="ECO:0000256" key="2">
    <source>
        <dbReference type="SAM" id="Coils"/>
    </source>
</evidence>
<organism evidence="5 6">
    <name type="scientific">Leishmania donovani</name>
    <dbReference type="NCBI Taxonomy" id="5661"/>
    <lineage>
        <taxon>Eukaryota</taxon>
        <taxon>Discoba</taxon>
        <taxon>Euglenozoa</taxon>
        <taxon>Kinetoplastea</taxon>
        <taxon>Metakinetoplastina</taxon>
        <taxon>Trypanosomatida</taxon>
        <taxon>Trypanosomatidae</taxon>
        <taxon>Leishmaniinae</taxon>
        <taxon>Leishmania</taxon>
    </lineage>
</organism>
<feature type="region of interest" description="Disordered" evidence="3">
    <location>
        <begin position="2043"/>
        <end position="2075"/>
    </location>
</feature>
<dbReference type="InterPro" id="IPR004328">
    <property type="entry name" value="BRO1_dom"/>
</dbReference>
<reference evidence="6" key="1">
    <citation type="submission" date="2019-02" db="EMBL/GenBank/DDBJ databases">
        <title>FDA dAtabase for Regulatory Grade micrObial Sequences (FDA-ARGOS): Supporting development and validation of Infectious Disease Dx tests.</title>
        <authorList>
            <person name="Duncan R."/>
            <person name="Fisher C."/>
            <person name="Tallon L."/>
            <person name="Sadzewicz L."/>
            <person name="Sengamalay N."/>
            <person name="Ott S."/>
            <person name="Godinez A."/>
            <person name="Nagaraj S."/>
            <person name="Vavikolanu K."/>
            <person name="Nadendla S."/>
            <person name="Aluvathingal J."/>
            <person name="Sichtig H."/>
        </authorList>
    </citation>
    <scope>NUCLEOTIDE SEQUENCE [LARGE SCALE GENOMIC DNA]</scope>
    <source>
        <strain evidence="6">FDAARGOS_361</strain>
    </source>
</reference>
<dbReference type="EMBL" id="RHLC01000016">
    <property type="protein sequence ID" value="TPP47486.1"/>
    <property type="molecule type" value="Genomic_DNA"/>
</dbReference>
<name>A0A504XEV6_LEIDO</name>
<feature type="region of interest" description="Disordered" evidence="3">
    <location>
        <begin position="1860"/>
        <end position="1883"/>
    </location>
</feature>
<comment type="similarity">
    <text evidence="1">Belongs to the strumpellin family.</text>
</comment>
<dbReference type="Pfam" id="PF10266">
    <property type="entry name" value="Strumpellin"/>
    <property type="match status" value="1"/>
</dbReference>
<feature type="region of interest" description="Disordered" evidence="3">
    <location>
        <begin position="970"/>
        <end position="1005"/>
    </location>
</feature>
<evidence type="ECO:0000259" key="4">
    <source>
        <dbReference type="PROSITE" id="PS51180"/>
    </source>
</evidence>
<dbReference type="VEuPathDB" id="TriTrypDB:LdCL_270022600"/>
<dbReference type="PANTHER" id="PTHR15691">
    <property type="entry name" value="WASH COMPLEX SUBUNIT 5"/>
    <property type="match status" value="1"/>
</dbReference>
<protein>
    <submittedName>
        <fullName evidence="5">Hereditary spastic paraplegia protein strumpellin family protein</fullName>
    </submittedName>
</protein>
<feature type="coiled-coil region" evidence="2">
    <location>
        <begin position="753"/>
        <end position="794"/>
    </location>
</feature>
<dbReference type="Gene3D" id="1.20.140.50">
    <property type="entry name" value="alix/aip1 like domains"/>
    <property type="match status" value="1"/>
</dbReference>
<feature type="domain" description="BRO1" evidence="4">
    <location>
        <begin position="13"/>
        <end position="423"/>
    </location>
</feature>